<dbReference type="EMBL" id="AFRT01003905">
    <property type="protein sequence ID" value="ELU36236.1"/>
    <property type="molecule type" value="Genomic_DNA"/>
</dbReference>
<organism evidence="2 3">
    <name type="scientific">Thanatephorus cucumeris (strain AG1-IA)</name>
    <name type="common">Rice sheath blight fungus</name>
    <name type="synonym">Rhizoctonia solani</name>
    <dbReference type="NCBI Taxonomy" id="983506"/>
    <lineage>
        <taxon>Eukaryota</taxon>
        <taxon>Fungi</taxon>
        <taxon>Dikarya</taxon>
        <taxon>Basidiomycota</taxon>
        <taxon>Agaricomycotina</taxon>
        <taxon>Agaricomycetes</taxon>
        <taxon>Cantharellales</taxon>
        <taxon>Ceratobasidiaceae</taxon>
        <taxon>Rhizoctonia</taxon>
        <taxon>Rhizoctonia solani AG-1</taxon>
    </lineage>
</organism>
<evidence type="ECO:0000313" key="3">
    <source>
        <dbReference type="Proteomes" id="UP000011668"/>
    </source>
</evidence>
<name>L8WDH9_THACA</name>
<dbReference type="AlphaFoldDB" id="L8WDH9"/>
<reference evidence="2 3" key="1">
    <citation type="journal article" date="2013" name="Nat. Commun.">
        <title>The evolution and pathogenic mechanisms of the rice sheath blight pathogen.</title>
        <authorList>
            <person name="Zheng A."/>
            <person name="Lin R."/>
            <person name="Xu L."/>
            <person name="Qin P."/>
            <person name="Tang C."/>
            <person name="Ai P."/>
            <person name="Zhang D."/>
            <person name="Liu Y."/>
            <person name="Sun Z."/>
            <person name="Feng H."/>
            <person name="Wang Y."/>
            <person name="Chen Y."/>
            <person name="Liang X."/>
            <person name="Fu R."/>
            <person name="Li Q."/>
            <person name="Zhang J."/>
            <person name="Yu X."/>
            <person name="Xie Z."/>
            <person name="Ding L."/>
            <person name="Guan P."/>
            <person name="Tang J."/>
            <person name="Liang Y."/>
            <person name="Wang S."/>
            <person name="Deng Q."/>
            <person name="Li S."/>
            <person name="Zhu J."/>
            <person name="Wang L."/>
            <person name="Liu H."/>
            <person name="Li P."/>
        </authorList>
    </citation>
    <scope>NUCLEOTIDE SEQUENCE [LARGE SCALE GENOMIC DNA]</scope>
    <source>
        <strain evidence="3">AG-1 IA</strain>
    </source>
</reference>
<proteinExistence type="predicted"/>
<dbReference type="Proteomes" id="UP000011668">
    <property type="component" value="Unassembled WGS sequence"/>
</dbReference>
<evidence type="ECO:0000256" key="1">
    <source>
        <dbReference type="SAM" id="MobiDB-lite"/>
    </source>
</evidence>
<keyword evidence="3" id="KW-1185">Reference proteome</keyword>
<evidence type="ECO:0000313" key="2">
    <source>
        <dbReference type="EMBL" id="ELU36236.1"/>
    </source>
</evidence>
<dbReference type="HOGENOM" id="CLU_2016763_0_0_1"/>
<feature type="compositionally biased region" description="Basic and acidic residues" evidence="1">
    <location>
        <begin position="45"/>
        <end position="54"/>
    </location>
</feature>
<sequence length="123" mass="14021">MGKVKLAVHTPTGQKVTRNQDCAPRVHTQLLDAHDRLPIGKSTGQRREQGDSPHPRGCPLHAALSSLYLWHARNHHPSRPLLHGLRIRRRWPNVGLHHFPRQTQGTRRSQVCPPDRFRLGVLS</sequence>
<accession>L8WDH9</accession>
<feature type="region of interest" description="Disordered" evidence="1">
    <location>
        <begin position="32"/>
        <end position="58"/>
    </location>
</feature>
<comment type="caution">
    <text evidence="2">The sequence shown here is derived from an EMBL/GenBank/DDBJ whole genome shotgun (WGS) entry which is preliminary data.</text>
</comment>
<protein>
    <submittedName>
        <fullName evidence="2">Uncharacterized protein</fullName>
    </submittedName>
</protein>
<gene>
    <name evidence="2" type="ORF">AG1IA_09734</name>
</gene>